<feature type="non-terminal residue" evidence="1">
    <location>
        <position position="126"/>
    </location>
</feature>
<dbReference type="EMBL" id="JASCZI010277285">
    <property type="protein sequence ID" value="MED6226984.1"/>
    <property type="molecule type" value="Genomic_DNA"/>
</dbReference>
<accession>A0ABU6ZYB8</accession>
<sequence length="126" mass="14277">KNRLKSKRDGIWRLSFGNQLGAHAYAWKSARSPRICMACNNQVIPGAKLPRICVDITQPPTHMRSSLLSRQAAYAHIRDPTHMHQQPRICMAKHVQRHVLAQPSLAFEGTEPTHMRGHQPTTHAYA</sequence>
<comment type="caution">
    <text evidence="1">The sequence shown here is derived from an EMBL/GenBank/DDBJ whole genome shotgun (WGS) entry which is preliminary data.</text>
</comment>
<feature type="non-terminal residue" evidence="1">
    <location>
        <position position="1"/>
    </location>
</feature>
<name>A0ABU6ZYB8_9FABA</name>
<keyword evidence="2" id="KW-1185">Reference proteome</keyword>
<evidence type="ECO:0000313" key="2">
    <source>
        <dbReference type="Proteomes" id="UP001341840"/>
    </source>
</evidence>
<dbReference type="Proteomes" id="UP001341840">
    <property type="component" value="Unassembled WGS sequence"/>
</dbReference>
<evidence type="ECO:0000313" key="1">
    <source>
        <dbReference type="EMBL" id="MED6226984.1"/>
    </source>
</evidence>
<reference evidence="1 2" key="1">
    <citation type="journal article" date="2023" name="Plants (Basel)">
        <title>Bridging the Gap: Combining Genomics and Transcriptomics Approaches to Understand Stylosanthes scabra, an Orphan Legume from the Brazilian Caatinga.</title>
        <authorList>
            <person name="Ferreira-Neto J.R.C."/>
            <person name="da Silva M.D."/>
            <person name="Binneck E."/>
            <person name="de Melo N.F."/>
            <person name="da Silva R.H."/>
            <person name="de Melo A.L.T.M."/>
            <person name="Pandolfi V."/>
            <person name="Bustamante F.O."/>
            <person name="Brasileiro-Vidal A.C."/>
            <person name="Benko-Iseppon A.M."/>
        </authorList>
    </citation>
    <scope>NUCLEOTIDE SEQUENCE [LARGE SCALE GENOMIC DNA]</scope>
    <source>
        <tissue evidence="1">Leaves</tissue>
    </source>
</reference>
<gene>
    <name evidence="1" type="ORF">PIB30_109130</name>
</gene>
<organism evidence="1 2">
    <name type="scientific">Stylosanthes scabra</name>
    <dbReference type="NCBI Taxonomy" id="79078"/>
    <lineage>
        <taxon>Eukaryota</taxon>
        <taxon>Viridiplantae</taxon>
        <taxon>Streptophyta</taxon>
        <taxon>Embryophyta</taxon>
        <taxon>Tracheophyta</taxon>
        <taxon>Spermatophyta</taxon>
        <taxon>Magnoliopsida</taxon>
        <taxon>eudicotyledons</taxon>
        <taxon>Gunneridae</taxon>
        <taxon>Pentapetalae</taxon>
        <taxon>rosids</taxon>
        <taxon>fabids</taxon>
        <taxon>Fabales</taxon>
        <taxon>Fabaceae</taxon>
        <taxon>Papilionoideae</taxon>
        <taxon>50 kb inversion clade</taxon>
        <taxon>dalbergioids sensu lato</taxon>
        <taxon>Dalbergieae</taxon>
        <taxon>Pterocarpus clade</taxon>
        <taxon>Stylosanthes</taxon>
    </lineage>
</organism>
<proteinExistence type="predicted"/>
<protein>
    <submittedName>
        <fullName evidence="1">Uncharacterized protein</fullName>
    </submittedName>
</protein>